<dbReference type="RefSeq" id="WP_139106494.1">
    <property type="nucleotide sequence ID" value="NZ_VDFR01000091.1"/>
</dbReference>
<dbReference type="EMBL" id="VDFR01000091">
    <property type="protein sequence ID" value="TNC42815.1"/>
    <property type="molecule type" value="Genomic_DNA"/>
</dbReference>
<evidence type="ECO:0000313" key="18">
    <source>
        <dbReference type="EMBL" id="TNC42747.1"/>
    </source>
</evidence>
<dbReference type="Gene3D" id="3.40.640.10">
    <property type="entry name" value="Type I PLP-dependent aspartate aminotransferase-like (Major domain)"/>
    <property type="match status" value="1"/>
</dbReference>
<keyword evidence="10" id="KW-0663">Pyridoxal phosphate</keyword>
<evidence type="ECO:0000313" key="19">
    <source>
        <dbReference type="EMBL" id="TNC42815.1"/>
    </source>
</evidence>
<dbReference type="InterPro" id="IPR000192">
    <property type="entry name" value="Aminotrans_V_dom"/>
</dbReference>
<evidence type="ECO:0000256" key="13">
    <source>
        <dbReference type="ARBA" id="ARBA00031421"/>
    </source>
</evidence>
<evidence type="ECO:0000256" key="14">
    <source>
        <dbReference type="ARBA" id="ARBA00047630"/>
    </source>
</evidence>
<dbReference type="PANTHER" id="PTHR21152">
    <property type="entry name" value="AMINOTRANSFERASE CLASS V"/>
    <property type="match status" value="1"/>
</dbReference>
<organism evidence="19 20">
    <name type="scientific">Mumia zhuanghuii</name>
    <dbReference type="NCBI Taxonomy" id="2585211"/>
    <lineage>
        <taxon>Bacteria</taxon>
        <taxon>Bacillati</taxon>
        <taxon>Actinomycetota</taxon>
        <taxon>Actinomycetes</taxon>
        <taxon>Propionibacteriales</taxon>
        <taxon>Nocardioidaceae</taxon>
        <taxon>Mumia</taxon>
    </lineage>
</organism>
<keyword evidence="6" id="KW-0963">Cytoplasm</keyword>
<comment type="pathway">
    <text evidence="3">Amino-acid biosynthesis; L-serine biosynthesis; L-serine from 3-phospho-D-glycerate: step 2/3.</text>
</comment>
<dbReference type="PIRSF" id="PIRSF000525">
    <property type="entry name" value="SerC"/>
    <property type="match status" value="1"/>
</dbReference>
<protein>
    <recommendedName>
        <fullName evidence="5">phosphoserine transaminase</fullName>
        <ecNumber evidence="5">2.6.1.52</ecNumber>
    </recommendedName>
    <alternativeName>
        <fullName evidence="13">Phosphohydroxythreonine aminotransferase</fullName>
    </alternativeName>
</protein>
<dbReference type="GO" id="GO:0004648">
    <property type="term" value="F:O-phospho-L-serine:2-oxoglutarate aminotransferase activity"/>
    <property type="evidence" value="ECO:0007669"/>
    <property type="project" value="UniProtKB-EC"/>
</dbReference>
<gene>
    <name evidence="19" type="ORF">FHE65_20190</name>
    <name evidence="18" type="ORF">FHE65_20360</name>
</gene>
<comment type="function">
    <text evidence="2">Catalyzes the reversible conversion of 3-phosphohydroxypyruvate to phosphoserine and of 3-hydroxy-2-oxo-4-phosphonooxybutanoate to phosphohydroxythreonine.</text>
</comment>
<comment type="catalytic activity">
    <reaction evidence="14">
        <text>4-(phosphooxy)-L-threonine + 2-oxoglutarate = (R)-3-hydroxy-2-oxo-4-phosphooxybutanoate + L-glutamate</text>
        <dbReference type="Rhea" id="RHEA:16573"/>
        <dbReference type="ChEBI" id="CHEBI:16810"/>
        <dbReference type="ChEBI" id="CHEBI:29985"/>
        <dbReference type="ChEBI" id="CHEBI:58452"/>
        <dbReference type="ChEBI" id="CHEBI:58538"/>
        <dbReference type="EC" id="2.6.1.52"/>
    </reaction>
</comment>
<dbReference type="PANTHER" id="PTHR21152:SF40">
    <property type="entry name" value="ALANINE--GLYOXYLATE AMINOTRANSFERASE"/>
    <property type="match status" value="1"/>
</dbReference>
<dbReference type="AlphaFoldDB" id="A0A5C4MIG1"/>
<reference evidence="19 20" key="1">
    <citation type="submission" date="2019-05" db="EMBL/GenBank/DDBJ databases">
        <title>Mumia sp. nov., isolated from the intestinal contents of plateau pika (Ochotona curzoniae) in the Qinghai-Tibet plateau of China.</title>
        <authorList>
            <person name="Tian Z."/>
        </authorList>
    </citation>
    <scope>NUCLEOTIDE SEQUENCE [LARGE SCALE GENOMIC DNA]</scope>
    <source>
        <strain evidence="20">527</strain>
        <strain evidence="19">Z527</strain>
    </source>
</reference>
<evidence type="ECO:0000259" key="17">
    <source>
        <dbReference type="Pfam" id="PF00266"/>
    </source>
</evidence>
<keyword evidence="7 19" id="KW-0032">Aminotransferase</keyword>
<feature type="domain" description="Aminotransferase class V" evidence="17">
    <location>
        <begin position="135"/>
        <end position="326"/>
    </location>
</feature>
<comment type="similarity">
    <text evidence="4">Belongs to the class-V pyridoxal-phosphate-dependent aminotransferase family. SerC subfamily.</text>
</comment>
<evidence type="ECO:0000256" key="9">
    <source>
        <dbReference type="ARBA" id="ARBA00022679"/>
    </source>
</evidence>
<evidence type="ECO:0000256" key="11">
    <source>
        <dbReference type="ARBA" id="ARBA00023096"/>
    </source>
</evidence>
<dbReference type="Pfam" id="PF00266">
    <property type="entry name" value="Aminotran_5"/>
    <property type="match status" value="1"/>
</dbReference>
<dbReference type="Proteomes" id="UP000306740">
    <property type="component" value="Unassembled WGS sequence"/>
</dbReference>
<evidence type="ECO:0000256" key="10">
    <source>
        <dbReference type="ARBA" id="ARBA00022898"/>
    </source>
</evidence>
<dbReference type="GO" id="GO:0019265">
    <property type="term" value="P:glycine biosynthetic process, by transamination of glyoxylate"/>
    <property type="evidence" value="ECO:0007669"/>
    <property type="project" value="TreeGrafter"/>
</dbReference>
<dbReference type="GO" id="GO:0008453">
    <property type="term" value="F:alanine-glyoxylate transaminase activity"/>
    <property type="evidence" value="ECO:0007669"/>
    <property type="project" value="TreeGrafter"/>
</dbReference>
<dbReference type="SUPFAM" id="SSF53383">
    <property type="entry name" value="PLP-dependent transferases"/>
    <property type="match status" value="1"/>
</dbReference>
<evidence type="ECO:0000313" key="20">
    <source>
        <dbReference type="Proteomes" id="UP000306740"/>
    </source>
</evidence>
<comment type="catalytic activity">
    <reaction evidence="15">
        <text>O-phospho-L-serine + 2-oxoglutarate = 3-phosphooxypyruvate + L-glutamate</text>
        <dbReference type="Rhea" id="RHEA:14329"/>
        <dbReference type="ChEBI" id="CHEBI:16810"/>
        <dbReference type="ChEBI" id="CHEBI:18110"/>
        <dbReference type="ChEBI" id="CHEBI:29985"/>
        <dbReference type="ChEBI" id="CHEBI:57524"/>
        <dbReference type="EC" id="2.6.1.52"/>
    </reaction>
</comment>
<evidence type="ECO:0000256" key="2">
    <source>
        <dbReference type="ARBA" id="ARBA00003483"/>
    </source>
</evidence>
<evidence type="ECO:0000256" key="6">
    <source>
        <dbReference type="ARBA" id="ARBA00022490"/>
    </source>
</evidence>
<dbReference type="Gene3D" id="3.90.1150.10">
    <property type="entry name" value="Aspartate Aminotransferase, domain 1"/>
    <property type="match status" value="1"/>
</dbReference>
<dbReference type="InterPro" id="IPR015422">
    <property type="entry name" value="PyrdxlP-dep_Trfase_small"/>
</dbReference>
<evidence type="ECO:0000256" key="16">
    <source>
        <dbReference type="SAM" id="MobiDB-lite"/>
    </source>
</evidence>
<evidence type="ECO:0000256" key="5">
    <source>
        <dbReference type="ARBA" id="ARBA00013030"/>
    </source>
</evidence>
<evidence type="ECO:0000256" key="15">
    <source>
        <dbReference type="ARBA" id="ARBA00049007"/>
    </source>
</evidence>
<dbReference type="GO" id="GO:0004760">
    <property type="term" value="F:L-serine-pyruvate transaminase activity"/>
    <property type="evidence" value="ECO:0007669"/>
    <property type="project" value="TreeGrafter"/>
</dbReference>
<proteinExistence type="inferred from homology"/>
<keyword evidence="9 19" id="KW-0808">Transferase</keyword>
<dbReference type="EC" id="2.6.1.52" evidence="5"/>
<keyword evidence="11" id="KW-0664">Pyridoxine biosynthesis</keyword>
<dbReference type="NCBIfam" id="TIGR01366">
    <property type="entry name" value="serC_3"/>
    <property type="match status" value="1"/>
</dbReference>
<dbReference type="EMBL" id="VDFR01000092">
    <property type="protein sequence ID" value="TNC42747.1"/>
    <property type="molecule type" value="Genomic_DNA"/>
</dbReference>
<name>A0A5C4MIG1_9ACTN</name>
<feature type="region of interest" description="Disordered" evidence="16">
    <location>
        <begin position="1"/>
        <end position="21"/>
    </location>
</feature>
<sequence length="367" mass="39095">MQIPKKLLPSDGRFGSGPSKVPHEAMEALASSSVIGTSHRQEPVRALVGSVREQLRALFSLPDDYEVVLGVGGSTAFFDAATFGLVRERSQHLAFGEFGAKFAKATSRAPFLGEPTVLSSEPGTHPDAQAESGIDVYAWTHNETSTGVTAPVRRVEGADADSLVVIDGTSAAGGIPVDITQSDVYFFAPQKALASDAGLWFAIMSPAALARVEEIATSGRWIPAFLDLAAAVESSRKDQTYNTPPLASLFWTDHQLRWIHDNGGLPWSVSRCEDSSSRLYGWAEQSSYATPFVADPGKQSPTVVTIDLAGVEASAVSAALRDNGIVDVDGYRGLGRNQLRIATFPAIEPDDVSALARCLDYVVEQLG</sequence>
<comment type="cofactor">
    <cofactor evidence="1">
        <name>pyridoxal 5'-phosphate</name>
        <dbReference type="ChEBI" id="CHEBI:597326"/>
    </cofactor>
</comment>
<dbReference type="InterPro" id="IPR015424">
    <property type="entry name" value="PyrdxlP-dep_Trfase"/>
</dbReference>
<comment type="caution">
    <text evidence="19">The sequence shown here is derived from an EMBL/GenBank/DDBJ whole genome shotgun (WGS) entry which is preliminary data.</text>
</comment>
<dbReference type="GO" id="GO:0006564">
    <property type="term" value="P:L-serine biosynthetic process"/>
    <property type="evidence" value="ECO:0007669"/>
    <property type="project" value="UniProtKB-KW"/>
</dbReference>
<dbReference type="OrthoDB" id="975012at2"/>
<evidence type="ECO:0000256" key="8">
    <source>
        <dbReference type="ARBA" id="ARBA00022605"/>
    </source>
</evidence>
<dbReference type="UniPathway" id="UPA00135">
    <property type="reaction ID" value="UER00197"/>
</dbReference>
<evidence type="ECO:0000256" key="12">
    <source>
        <dbReference type="ARBA" id="ARBA00023299"/>
    </source>
</evidence>
<dbReference type="GO" id="GO:0008615">
    <property type="term" value="P:pyridoxine biosynthetic process"/>
    <property type="evidence" value="ECO:0007669"/>
    <property type="project" value="UniProtKB-KW"/>
</dbReference>
<evidence type="ECO:0000256" key="3">
    <source>
        <dbReference type="ARBA" id="ARBA00005099"/>
    </source>
</evidence>
<dbReference type="InterPro" id="IPR022278">
    <property type="entry name" value="Pser_aminoTfrase"/>
</dbReference>
<keyword evidence="12" id="KW-0718">Serine biosynthesis</keyword>
<dbReference type="InterPro" id="IPR006272">
    <property type="entry name" value="Pser_aminoTfrase_mycobac"/>
</dbReference>
<keyword evidence="8" id="KW-0028">Amino-acid biosynthesis</keyword>
<evidence type="ECO:0000256" key="4">
    <source>
        <dbReference type="ARBA" id="ARBA00006904"/>
    </source>
</evidence>
<evidence type="ECO:0000256" key="7">
    <source>
        <dbReference type="ARBA" id="ARBA00022576"/>
    </source>
</evidence>
<accession>A0A5C4MIG1</accession>
<dbReference type="InterPro" id="IPR015421">
    <property type="entry name" value="PyrdxlP-dep_Trfase_major"/>
</dbReference>
<evidence type="ECO:0000256" key="1">
    <source>
        <dbReference type="ARBA" id="ARBA00001933"/>
    </source>
</evidence>